<evidence type="ECO:0000313" key="5">
    <source>
        <dbReference type="Proteomes" id="UP000006039"/>
    </source>
</evidence>
<dbReference type="VEuPathDB" id="FungiDB:GGTG_11665"/>
<evidence type="ECO:0000256" key="1">
    <source>
        <dbReference type="SAM" id="MobiDB-lite"/>
    </source>
</evidence>
<dbReference type="RefSeq" id="XP_009227820.1">
    <property type="nucleotide sequence ID" value="XM_009229556.1"/>
</dbReference>
<keyword evidence="5" id="KW-1185">Reference proteome</keyword>
<dbReference type="PANTHER" id="PTHR47203">
    <property type="match status" value="1"/>
</dbReference>
<dbReference type="OrthoDB" id="5607at2759"/>
<evidence type="ECO:0000259" key="2">
    <source>
        <dbReference type="SMART" id="SM00478"/>
    </source>
</evidence>
<dbReference type="EMBL" id="GL385401">
    <property type="protein sequence ID" value="EJT70642.1"/>
    <property type="molecule type" value="Genomic_DNA"/>
</dbReference>
<feature type="region of interest" description="Disordered" evidence="1">
    <location>
        <begin position="1"/>
        <end position="22"/>
    </location>
</feature>
<dbReference type="InterPro" id="IPR011257">
    <property type="entry name" value="DNA_glycosylase"/>
</dbReference>
<dbReference type="PANTHER" id="PTHR47203:SF1">
    <property type="entry name" value="HYPOTHETICAL BASE EXCISION DNA REPAIR PROTEIN (EUROFUNG)"/>
    <property type="match status" value="1"/>
</dbReference>
<dbReference type="Proteomes" id="UP000006039">
    <property type="component" value="Unassembled WGS sequence"/>
</dbReference>
<dbReference type="SUPFAM" id="SSF48150">
    <property type="entry name" value="DNA-glycosylase"/>
    <property type="match status" value="1"/>
</dbReference>
<reference evidence="4" key="5">
    <citation type="submission" date="2018-04" db="UniProtKB">
        <authorList>
            <consortium name="EnsemblFungi"/>
        </authorList>
    </citation>
    <scope>IDENTIFICATION</scope>
    <source>
        <strain evidence="4">R3-111a-1</strain>
    </source>
</reference>
<reference evidence="3" key="2">
    <citation type="submission" date="2010-07" db="EMBL/GenBank/DDBJ databases">
        <authorList>
            <consortium name="The Broad Institute Genome Sequencing Platform"/>
            <consortium name="Broad Institute Genome Sequencing Center for Infectious Disease"/>
            <person name="Ma L.-J."/>
            <person name="Dead R."/>
            <person name="Young S."/>
            <person name="Zeng Q."/>
            <person name="Koehrsen M."/>
            <person name="Alvarado L."/>
            <person name="Berlin A."/>
            <person name="Chapman S.B."/>
            <person name="Chen Z."/>
            <person name="Freedman E."/>
            <person name="Gellesch M."/>
            <person name="Goldberg J."/>
            <person name="Griggs A."/>
            <person name="Gujja S."/>
            <person name="Heilman E.R."/>
            <person name="Heiman D."/>
            <person name="Hepburn T."/>
            <person name="Howarth C."/>
            <person name="Jen D."/>
            <person name="Larson L."/>
            <person name="Mehta T."/>
            <person name="Neiman D."/>
            <person name="Pearson M."/>
            <person name="Roberts A."/>
            <person name="Saif S."/>
            <person name="Shea T."/>
            <person name="Shenoy N."/>
            <person name="Sisk P."/>
            <person name="Stolte C."/>
            <person name="Sykes S."/>
            <person name="Walk T."/>
            <person name="White J."/>
            <person name="Yandava C."/>
            <person name="Haas B."/>
            <person name="Nusbaum C."/>
            <person name="Birren B."/>
        </authorList>
    </citation>
    <scope>NUCLEOTIDE SEQUENCE</scope>
    <source>
        <strain evidence="3">R3-111a-1</strain>
    </source>
</reference>
<gene>
    <name evidence="4" type="primary">20352123</name>
    <name evidence="3" type="ORF">GGTG_11665</name>
</gene>
<feature type="region of interest" description="Disordered" evidence="1">
    <location>
        <begin position="36"/>
        <end position="56"/>
    </location>
</feature>
<dbReference type="GO" id="GO:0003824">
    <property type="term" value="F:catalytic activity"/>
    <property type="evidence" value="ECO:0007669"/>
    <property type="project" value="InterPro"/>
</dbReference>
<organism evidence="3">
    <name type="scientific">Gaeumannomyces tritici (strain R3-111a-1)</name>
    <name type="common">Wheat and barley take-all root rot fungus</name>
    <name type="synonym">Gaeumannomyces graminis var. tritici</name>
    <dbReference type="NCBI Taxonomy" id="644352"/>
    <lineage>
        <taxon>Eukaryota</taxon>
        <taxon>Fungi</taxon>
        <taxon>Dikarya</taxon>
        <taxon>Ascomycota</taxon>
        <taxon>Pezizomycotina</taxon>
        <taxon>Sordariomycetes</taxon>
        <taxon>Sordariomycetidae</taxon>
        <taxon>Magnaporthales</taxon>
        <taxon>Magnaporthaceae</taxon>
        <taxon>Gaeumannomyces</taxon>
    </lineage>
</organism>
<protein>
    <recommendedName>
        <fullName evidence="2">HhH-GPD domain-containing protein</fullName>
    </recommendedName>
</protein>
<dbReference type="CDD" id="cd00056">
    <property type="entry name" value="ENDO3c"/>
    <property type="match status" value="1"/>
</dbReference>
<sequence>MPTRKRIKHGISPFPEHVAPSPDDCQRVWELLTAAHGPEDSSSSSSGSDSSPLTTAAGCGDPDDVLNALCRTIISGASHVARADAAIQNLAAEFGSGGGGGDTAVNWLAVADAPSERVHAAIKGCGLGNKKTEFVKALCARVRAENTARLAALRADKSAGMPSPPPSPLDGRLKLPLPYSDEDRDAEIAELSVNILSLQRLRRPEVTVSDALRQLSAFQGVSVKTAACVVLSCLHKPCLAVDGNVWRLARWLGWVPERATDLHTFYHLEVRAPDGLKRDLRRLLALHGGQACFRCASAANRERGAARWEACVCPLEDLLDRGRGDAVPAKGKADAGAVSPAASTYSAAAASPAAATSPAASASPASTTMPDIATFPETVQLPTAKIAAPSPANHAVPPAVNLAVPSYISSNLGAGAHALLAPEYLNTFAPTLQISTNLVSGMNKPKSEPIFNVLPPSTPSVPMQKGLASKQEEVEEKKNEEKSTQDVTMMDIFQSSDPTPDCLPANNANIVVAHSPPSPWTEESGAEWRYIVDKAMPSYRRADLEASLQMLPTFRQLDEMMLEDRKADLEAIDDFYDAGDDMIMEENCVV</sequence>
<feature type="region of interest" description="Disordered" evidence="1">
    <location>
        <begin position="455"/>
        <end position="484"/>
    </location>
</feature>
<dbReference type="GO" id="GO:0006285">
    <property type="term" value="P:base-excision repair, AP site formation"/>
    <property type="evidence" value="ECO:0007669"/>
    <property type="project" value="UniProtKB-ARBA"/>
</dbReference>
<dbReference type="GeneID" id="20352123"/>
<dbReference type="STRING" id="644352.J3PDU2"/>
<dbReference type="EnsemblFungi" id="EJT70642">
    <property type="protein sequence ID" value="EJT70642"/>
    <property type="gene ID" value="GGTG_11665"/>
</dbReference>
<accession>J3PDU2</accession>
<reference evidence="3" key="3">
    <citation type="submission" date="2010-09" db="EMBL/GenBank/DDBJ databases">
        <title>Annotation of Gaeumannomyces graminis var. tritici R3-111a-1.</title>
        <authorList>
            <consortium name="The Broad Institute Genome Sequencing Platform"/>
            <person name="Ma L.-J."/>
            <person name="Dead R."/>
            <person name="Young S.K."/>
            <person name="Zeng Q."/>
            <person name="Gargeya S."/>
            <person name="Fitzgerald M."/>
            <person name="Haas B."/>
            <person name="Abouelleil A."/>
            <person name="Alvarado L."/>
            <person name="Arachchi H.M."/>
            <person name="Berlin A."/>
            <person name="Brown A."/>
            <person name="Chapman S.B."/>
            <person name="Chen Z."/>
            <person name="Dunbar C."/>
            <person name="Freedman E."/>
            <person name="Gearin G."/>
            <person name="Gellesch M."/>
            <person name="Goldberg J."/>
            <person name="Griggs A."/>
            <person name="Gujja S."/>
            <person name="Heiman D."/>
            <person name="Howarth C."/>
            <person name="Larson L."/>
            <person name="Lui A."/>
            <person name="MacDonald P.J.P."/>
            <person name="Mehta T."/>
            <person name="Montmayeur A."/>
            <person name="Murphy C."/>
            <person name="Neiman D."/>
            <person name="Pearson M."/>
            <person name="Priest M."/>
            <person name="Roberts A."/>
            <person name="Saif S."/>
            <person name="Shea T."/>
            <person name="Shenoy N."/>
            <person name="Sisk P."/>
            <person name="Stolte C."/>
            <person name="Sykes S."/>
            <person name="Yandava C."/>
            <person name="Wortman J."/>
            <person name="Nusbaum C."/>
            <person name="Birren B."/>
        </authorList>
    </citation>
    <scope>NUCLEOTIDE SEQUENCE</scope>
    <source>
        <strain evidence="3">R3-111a-1</strain>
    </source>
</reference>
<feature type="compositionally biased region" description="Low complexity" evidence="1">
    <location>
        <begin position="40"/>
        <end position="51"/>
    </location>
</feature>
<dbReference type="AlphaFoldDB" id="J3PDU2"/>
<evidence type="ECO:0000313" key="4">
    <source>
        <dbReference type="EnsemblFungi" id="EJT70642"/>
    </source>
</evidence>
<proteinExistence type="predicted"/>
<dbReference type="InterPro" id="IPR003265">
    <property type="entry name" value="HhH-GPD_domain"/>
</dbReference>
<reference evidence="4" key="4">
    <citation type="journal article" date="2015" name="G3 (Bethesda)">
        <title>Genome sequences of three phytopathogenic species of the Magnaporthaceae family of fungi.</title>
        <authorList>
            <person name="Okagaki L.H."/>
            <person name="Nunes C.C."/>
            <person name="Sailsbery J."/>
            <person name="Clay B."/>
            <person name="Brown D."/>
            <person name="John T."/>
            <person name="Oh Y."/>
            <person name="Young N."/>
            <person name="Fitzgerald M."/>
            <person name="Haas B.J."/>
            <person name="Zeng Q."/>
            <person name="Young S."/>
            <person name="Adiconis X."/>
            <person name="Fan L."/>
            <person name="Levin J.Z."/>
            <person name="Mitchell T.K."/>
            <person name="Okubara P.A."/>
            <person name="Farman M.L."/>
            <person name="Kohn L.M."/>
            <person name="Birren B."/>
            <person name="Ma L.-J."/>
            <person name="Dean R.A."/>
        </authorList>
    </citation>
    <scope>NUCLEOTIDE SEQUENCE</scope>
    <source>
        <strain evidence="4">R3-111a-1</strain>
    </source>
</reference>
<dbReference type="SMART" id="SM00478">
    <property type="entry name" value="ENDO3c"/>
    <property type="match status" value="1"/>
</dbReference>
<dbReference type="Gene3D" id="1.10.340.30">
    <property type="entry name" value="Hypothetical protein, domain 2"/>
    <property type="match status" value="1"/>
</dbReference>
<name>J3PDU2_GAET3</name>
<dbReference type="Pfam" id="PF00730">
    <property type="entry name" value="HhH-GPD"/>
    <property type="match status" value="1"/>
</dbReference>
<dbReference type="HOGENOM" id="CLU_462345_0_0_1"/>
<feature type="domain" description="HhH-GPD" evidence="2">
    <location>
        <begin position="74"/>
        <end position="290"/>
    </location>
</feature>
<feature type="compositionally biased region" description="Basic and acidic residues" evidence="1">
    <location>
        <begin position="470"/>
        <end position="484"/>
    </location>
</feature>
<dbReference type="eggNOG" id="ENOG502QRUG">
    <property type="taxonomic scope" value="Eukaryota"/>
</dbReference>
<reference evidence="5" key="1">
    <citation type="submission" date="2010-07" db="EMBL/GenBank/DDBJ databases">
        <title>The genome sequence of Gaeumannomyces graminis var. tritici strain R3-111a-1.</title>
        <authorList>
            <consortium name="The Broad Institute Genome Sequencing Platform"/>
            <person name="Ma L.-J."/>
            <person name="Dead R."/>
            <person name="Young S."/>
            <person name="Zeng Q."/>
            <person name="Koehrsen M."/>
            <person name="Alvarado L."/>
            <person name="Berlin A."/>
            <person name="Chapman S.B."/>
            <person name="Chen Z."/>
            <person name="Freedman E."/>
            <person name="Gellesch M."/>
            <person name="Goldberg J."/>
            <person name="Griggs A."/>
            <person name="Gujja S."/>
            <person name="Heilman E.R."/>
            <person name="Heiman D."/>
            <person name="Hepburn T."/>
            <person name="Howarth C."/>
            <person name="Jen D."/>
            <person name="Larson L."/>
            <person name="Mehta T."/>
            <person name="Neiman D."/>
            <person name="Pearson M."/>
            <person name="Roberts A."/>
            <person name="Saif S."/>
            <person name="Shea T."/>
            <person name="Shenoy N."/>
            <person name="Sisk P."/>
            <person name="Stolte C."/>
            <person name="Sykes S."/>
            <person name="Walk T."/>
            <person name="White J."/>
            <person name="Yandava C."/>
            <person name="Haas B."/>
            <person name="Nusbaum C."/>
            <person name="Birren B."/>
        </authorList>
    </citation>
    <scope>NUCLEOTIDE SEQUENCE [LARGE SCALE GENOMIC DNA]</scope>
    <source>
        <strain evidence="5">R3-111a-1</strain>
    </source>
</reference>
<evidence type="ECO:0000313" key="3">
    <source>
        <dbReference type="EMBL" id="EJT70642.1"/>
    </source>
</evidence>